<feature type="non-terminal residue" evidence="1">
    <location>
        <position position="1"/>
    </location>
</feature>
<sequence length="75" mass="8254">CDVITTPSGPGSCSLVRPSHLSLGLFHHLIRAYLHFSRLSSIGSLICTYRENHCGRLTTFMFQSGSVNFLVKPTS</sequence>
<evidence type="ECO:0000313" key="2">
    <source>
        <dbReference type="Proteomes" id="UP001469553"/>
    </source>
</evidence>
<name>A0ABV0Y3T1_9TELE</name>
<protein>
    <submittedName>
        <fullName evidence="1">Uncharacterized protein</fullName>
    </submittedName>
</protein>
<dbReference type="EMBL" id="JAHRIP010020741">
    <property type="protein sequence ID" value="MEQ2288381.1"/>
    <property type="molecule type" value="Genomic_DNA"/>
</dbReference>
<gene>
    <name evidence="1" type="ORF">AMECASPLE_021997</name>
</gene>
<proteinExistence type="predicted"/>
<reference evidence="1 2" key="1">
    <citation type="submission" date="2021-06" db="EMBL/GenBank/DDBJ databases">
        <authorList>
            <person name="Palmer J.M."/>
        </authorList>
    </citation>
    <scope>NUCLEOTIDE SEQUENCE [LARGE SCALE GENOMIC DNA]</scope>
    <source>
        <strain evidence="1 2">AS_MEX2019</strain>
        <tissue evidence="1">Muscle</tissue>
    </source>
</reference>
<keyword evidence="2" id="KW-1185">Reference proteome</keyword>
<accession>A0ABV0Y3T1</accession>
<dbReference type="Proteomes" id="UP001469553">
    <property type="component" value="Unassembled WGS sequence"/>
</dbReference>
<comment type="caution">
    <text evidence="1">The sequence shown here is derived from an EMBL/GenBank/DDBJ whole genome shotgun (WGS) entry which is preliminary data.</text>
</comment>
<evidence type="ECO:0000313" key="1">
    <source>
        <dbReference type="EMBL" id="MEQ2288381.1"/>
    </source>
</evidence>
<organism evidence="1 2">
    <name type="scientific">Ameca splendens</name>
    <dbReference type="NCBI Taxonomy" id="208324"/>
    <lineage>
        <taxon>Eukaryota</taxon>
        <taxon>Metazoa</taxon>
        <taxon>Chordata</taxon>
        <taxon>Craniata</taxon>
        <taxon>Vertebrata</taxon>
        <taxon>Euteleostomi</taxon>
        <taxon>Actinopterygii</taxon>
        <taxon>Neopterygii</taxon>
        <taxon>Teleostei</taxon>
        <taxon>Neoteleostei</taxon>
        <taxon>Acanthomorphata</taxon>
        <taxon>Ovalentaria</taxon>
        <taxon>Atherinomorphae</taxon>
        <taxon>Cyprinodontiformes</taxon>
        <taxon>Goodeidae</taxon>
        <taxon>Ameca</taxon>
    </lineage>
</organism>